<evidence type="ECO:0000313" key="3">
    <source>
        <dbReference type="Proteomes" id="UP000324800"/>
    </source>
</evidence>
<feature type="compositionally biased region" description="Low complexity" evidence="1">
    <location>
        <begin position="175"/>
        <end position="194"/>
    </location>
</feature>
<feature type="compositionally biased region" description="Polar residues" evidence="1">
    <location>
        <begin position="74"/>
        <end position="89"/>
    </location>
</feature>
<name>A0A5J4X0C9_9EUKA</name>
<evidence type="ECO:0000256" key="1">
    <source>
        <dbReference type="SAM" id="MobiDB-lite"/>
    </source>
</evidence>
<comment type="caution">
    <text evidence="2">The sequence shown here is derived from an EMBL/GenBank/DDBJ whole genome shotgun (WGS) entry which is preliminary data.</text>
</comment>
<feature type="compositionally biased region" description="Basic residues" evidence="1">
    <location>
        <begin position="90"/>
        <end position="101"/>
    </location>
</feature>
<feature type="compositionally biased region" description="Basic and acidic residues" evidence="1">
    <location>
        <begin position="130"/>
        <end position="141"/>
    </location>
</feature>
<evidence type="ECO:0000313" key="2">
    <source>
        <dbReference type="EMBL" id="KAA6400818.1"/>
    </source>
</evidence>
<organism evidence="2 3">
    <name type="scientific">Streblomastix strix</name>
    <dbReference type="NCBI Taxonomy" id="222440"/>
    <lineage>
        <taxon>Eukaryota</taxon>
        <taxon>Metamonada</taxon>
        <taxon>Preaxostyla</taxon>
        <taxon>Oxymonadida</taxon>
        <taxon>Streblomastigidae</taxon>
        <taxon>Streblomastix</taxon>
    </lineage>
</organism>
<protein>
    <submittedName>
        <fullName evidence="2">Uncharacterized protein</fullName>
    </submittedName>
</protein>
<feature type="compositionally biased region" description="Basic and acidic residues" evidence="1">
    <location>
        <begin position="113"/>
        <end position="123"/>
    </location>
</feature>
<gene>
    <name evidence="2" type="ORF">EZS28_003649</name>
</gene>
<proteinExistence type="predicted"/>
<dbReference type="AlphaFoldDB" id="A0A5J4X0C9"/>
<sequence>MYLGDSDEAVERICQINGWIDELNDLWREGQRETYILSSPSQKKLLKGSDKTMTPKSQIEQNKKILSPLIKEQNPQECRSQPGFSSSYITKRHHHNHHHSLKMGSMKKGLKKRWQEWYQRKEKDEDEDKEEKKKKIELVKQKDKKKNSSGGSFRQRGDASGYNMKTNHFGRSDSPDSNPSSQSSPSLSSHSCPPLNDEFGFKNNQGTNHKLTHSSSIFAS</sequence>
<accession>A0A5J4X0C9</accession>
<dbReference type="EMBL" id="SNRW01000494">
    <property type="protein sequence ID" value="KAA6400818.1"/>
    <property type="molecule type" value="Genomic_DNA"/>
</dbReference>
<dbReference type="Proteomes" id="UP000324800">
    <property type="component" value="Unassembled WGS sequence"/>
</dbReference>
<reference evidence="2 3" key="1">
    <citation type="submission" date="2019-03" db="EMBL/GenBank/DDBJ databases">
        <title>Single cell metagenomics reveals metabolic interactions within the superorganism composed of flagellate Streblomastix strix and complex community of Bacteroidetes bacteria on its surface.</title>
        <authorList>
            <person name="Treitli S.C."/>
            <person name="Kolisko M."/>
            <person name="Husnik F."/>
            <person name="Keeling P."/>
            <person name="Hampl V."/>
        </authorList>
    </citation>
    <scope>NUCLEOTIDE SEQUENCE [LARGE SCALE GENOMIC DNA]</scope>
    <source>
        <strain evidence="2">ST1C</strain>
    </source>
</reference>
<feature type="region of interest" description="Disordered" evidence="1">
    <location>
        <begin position="74"/>
        <end position="220"/>
    </location>
</feature>
<feature type="compositionally biased region" description="Polar residues" evidence="1">
    <location>
        <begin position="202"/>
        <end position="220"/>
    </location>
</feature>